<evidence type="ECO:0000313" key="2">
    <source>
        <dbReference type="EMBL" id="QVI19008.1"/>
    </source>
</evidence>
<accession>A0ABX8CGB1</accession>
<keyword evidence="1" id="KW-0472">Membrane</keyword>
<dbReference type="EMBL" id="CP074371">
    <property type="protein sequence ID" value="QVI19008.1"/>
    <property type="molecule type" value="Genomic_DNA"/>
</dbReference>
<proteinExistence type="predicted"/>
<keyword evidence="3" id="KW-1185">Reference proteome</keyword>
<gene>
    <name evidence="2" type="ORF">KHQ06_21240</name>
</gene>
<feature type="transmembrane region" description="Helical" evidence="1">
    <location>
        <begin position="79"/>
        <end position="99"/>
    </location>
</feature>
<feature type="transmembrane region" description="Helical" evidence="1">
    <location>
        <begin position="55"/>
        <end position="73"/>
    </location>
</feature>
<dbReference type="InterPro" id="IPR025325">
    <property type="entry name" value="DUF4231"/>
</dbReference>
<reference evidence="2 3" key="1">
    <citation type="submission" date="2021-04" db="EMBL/GenBank/DDBJ databases">
        <title>Nocardia tengchongensis.</title>
        <authorList>
            <person name="Zhuang k."/>
            <person name="Ran Y."/>
            <person name="Li W."/>
        </authorList>
    </citation>
    <scope>NUCLEOTIDE SEQUENCE [LARGE SCALE GENOMIC DNA]</scope>
    <source>
        <strain evidence="2 3">CFH S0057</strain>
    </source>
</reference>
<dbReference type="Proteomes" id="UP000683310">
    <property type="component" value="Chromosome"/>
</dbReference>
<name>A0ABX8CGB1_9NOCA</name>
<dbReference type="Pfam" id="PF14015">
    <property type="entry name" value="DUF4231"/>
    <property type="match status" value="1"/>
</dbReference>
<keyword evidence="1" id="KW-0812">Transmembrane</keyword>
<dbReference type="RefSeq" id="WP_213555044.1">
    <property type="nucleotide sequence ID" value="NZ_JBHXAJ010000009.1"/>
</dbReference>
<evidence type="ECO:0000313" key="3">
    <source>
        <dbReference type="Proteomes" id="UP000683310"/>
    </source>
</evidence>
<organism evidence="2 3">
    <name type="scientific">Nocardia tengchongensis</name>
    <dbReference type="NCBI Taxonomy" id="2055889"/>
    <lineage>
        <taxon>Bacteria</taxon>
        <taxon>Bacillati</taxon>
        <taxon>Actinomycetota</taxon>
        <taxon>Actinomycetes</taxon>
        <taxon>Mycobacteriales</taxon>
        <taxon>Nocardiaceae</taxon>
        <taxon>Nocardia</taxon>
    </lineage>
</organism>
<sequence length="167" mass="17612">MAGSAAPNAQTDAMAEVIDWKAVGPAFHQFWTSTYAHEVANTTRLTGRFRNYGQFSRFLAMAASAVVTGLAGFEGSLIRAATAVAGGIAVVATGSAALFRTDQRLAANRRTQQALLSEGWKFVSGADGYEGGPTPANATKFITTVELLLSTYIDTYVRTIDEPTPAG</sequence>
<protein>
    <submittedName>
        <fullName evidence="2">DUF4231 domain-containing protein</fullName>
    </submittedName>
</protein>
<keyword evidence="1" id="KW-1133">Transmembrane helix</keyword>
<evidence type="ECO:0000256" key="1">
    <source>
        <dbReference type="SAM" id="Phobius"/>
    </source>
</evidence>